<dbReference type="SUPFAM" id="SSF103515">
    <property type="entry name" value="Autotransporter"/>
    <property type="match status" value="1"/>
</dbReference>
<organism evidence="2 3">
    <name type="scientific">Candidatus Acididesulfobacter diazotrophicus</name>
    <dbReference type="NCBI Taxonomy" id="2597226"/>
    <lineage>
        <taxon>Bacteria</taxon>
        <taxon>Deltaproteobacteria</taxon>
        <taxon>Candidatus Acidulodesulfobacterales</taxon>
        <taxon>Candidatus Acididesulfobacter</taxon>
    </lineage>
</organism>
<dbReference type="Gene3D" id="2.40.128.130">
    <property type="entry name" value="Autotransporter beta-domain"/>
    <property type="match status" value="1"/>
</dbReference>
<comment type="caution">
    <text evidence="2">The sequence shown here is derived from an EMBL/GenBank/DDBJ whole genome shotgun (WGS) entry which is preliminary data.</text>
</comment>
<proteinExistence type="predicted"/>
<sequence length="357" mass="39941">MKKILIFLVIIFMFSAINVYAQSMSKYGYPSNYHPSKKTTTTSNSGYPVSQKQNNNQNYSNINPAILSVNNMLSISFSDLGLNYGEYNDGSVASINNKYLDTNNGSIKGFNISGSNTYYNWYTNVNFSYYTGNDTYSGYIPSYSGTLQNPQIIISPLTQTSSSKIYNFNLKIGYMFPITNKFVLTPYGMIGWHIWDRGDNTIQYAHYSNLLAMVGILAQYAIAPELVGNVDLGYGTTFDAKAKENHNMSGGALYCQNTVSSCNPFLIGEDTITFNLGSKAIYNLSAGLDYRFNNNFHIFGNVNYERFEYGQSSTVYLTPTNIYNNDGVLVNKLPNNYTEPNSVTNEIIYSIGIGYSF</sequence>
<evidence type="ECO:0000256" key="1">
    <source>
        <dbReference type="SAM" id="SignalP"/>
    </source>
</evidence>
<accession>A0A519BLT2</accession>
<reference evidence="2 3" key="1">
    <citation type="journal article" date="2019" name="ISME J.">
        <title>Insights into ecological role of a new deltaproteobacterial order Candidatus Acidulodesulfobacterales by metagenomics and metatranscriptomics.</title>
        <authorList>
            <person name="Tan S."/>
            <person name="Liu J."/>
            <person name="Fang Y."/>
            <person name="Hedlund B.P."/>
            <person name="Lian Z.H."/>
            <person name="Huang L.Y."/>
            <person name="Li J.T."/>
            <person name="Huang L.N."/>
            <person name="Li W.J."/>
            <person name="Jiang H.C."/>
            <person name="Dong H.L."/>
            <person name="Shu W.S."/>
        </authorList>
    </citation>
    <scope>NUCLEOTIDE SEQUENCE [LARGE SCALE GENOMIC DNA]</scope>
    <source>
        <strain evidence="2">AP1</strain>
    </source>
</reference>
<feature type="signal peptide" evidence="1">
    <location>
        <begin position="1"/>
        <end position="21"/>
    </location>
</feature>
<dbReference type="EMBL" id="SGBB01000012">
    <property type="protein sequence ID" value="RZD18215.1"/>
    <property type="molecule type" value="Genomic_DNA"/>
</dbReference>
<evidence type="ECO:0000313" key="3">
    <source>
        <dbReference type="Proteomes" id="UP000319296"/>
    </source>
</evidence>
<keyword evidence="1" id="KW-0732">Signal</keyword>
<dbReference type="InterPro" id="IPR036709">
    <property type="entry name" value="Autotransporte_beta_dom_sf"/>
</dbReference>
<dbReference type="AlphaFoldDB" id="A0A519BLT2"/>
<gene>
    <name evidence="2" type="ORF">EVG15_07090</name>
</gene>
<protein>
    <submittedName>
        <fullName evidence="2">Uncharacterized protein</fullName>
    </submittedName>
</protein>
<evidence type="ECO:0000313" key="2">
    <source>
        <dbReference type="EMBL" id="RZD18215.1"/>
    </source>
</evidence>
<dbReference type="Proteomes" id="UP000319296">
    <property type="component" value="Unassembled WGS sequence"/>
</dbReference>
<feature type="chain" id="PRO_5021911153" evidence="1">
    <location>
        <begin position="22"/>
        <end position="357"/>
    </location>
</feature>
<name>A0A519BLT2_9DELT</name>